<evidence type="ECO:0000313" key="1">
    <source>
        <dbReference type="EMBL" id="MCL6423240.1"/>
    </source>
</evidence>
<gene>
    <name evidence="1" type="ORF">Bequi_07555</name>
</gene>
<evidence type="ECO:0008006" key="3">
    <source>
        <dbReference type="Google" id="ProtNLM"/>
    </source>
</evidence>
<sequence length="360" mass="39083">MAGLIHPESIELWREWAASRDRARRAKHAVTDAARALRRRGQEPAEASEPAWILHSREGEGEGRLLIAVDSGSPTSRASLLASLPYLNAGIDVIAPQDAALPELAGEEWSRTPFDSPRDAAREQTAAVVSIGQHLPAGAATHSIAQRRGLPEFVVQHGALTPYAPPLPRDAALLAWSDADAAFWSTRRSDVRAETVGSQLLWQAAHEDRAPAAPEGWDGDRLLFLGQLHGAELPRAVTGGAARAFCRAHDALYRPHPSETDIRSRAQHALWQRRGIALAPTDVALKDLPNPVVAVFSTGVLEAAVRGRDAWVYAPKAPAWVHEFWERYDMRPFGAEPTPAPDATGEEPAAKIARILEEAL</sequence>
<reference evidence="1" key="1">
    <citation type="submission" date="2022-02" db="EMBL/GenBank/DDBJ databases">
        <authorList>
            <person name="Lee M."/>
            <person name="Kim S.-J."/>
            <person name="Jung M.-Y."/>
        </authorList>
    </citation>
    <scope>NUCLEOTIDE SEQUENCE</scope>
    <source>
        <strain evidence="1">JHP9</strain>
    </source>
</reference>
<proteinExistence type="predicted"/>
<dbReference type="EMBL" id="JAKNCJ010000002">
    <property type="protein sequence ID" value="MCL6423240.1"/>
    <property type="molecule type" value="Genomic_DNA"/>
</dbReference>
<organism evidence="1 2">
    <name type="scientific">Brachybacterium equifaecis</name>
    <dbReference type="NCBI Taxonomy" id="2910770"/>
    <lineage>
        <taxon>Bacteria</taxon>
        <taxon>Bacillati</taxon>
        <taxon>Actinomycetota</taxon>
        <taxon>Actinomycetes</taxon>
        <taxon>Micrococcales</taxon>
        <taxon>Dermabacteraceae</taxon>
        <taxon>Brachybacterium</taxon>
    </lineage>
</organism>
<evidence type="ECO:0000313" key="2">
    <source>
        <dbReference type="Proteomes" id="UP001203761"/>
    </source>
</evidence>
<accession>A0ABT0R003</accession>
<name>A0ABT0R003_9MICO</name>
<dbReference type="RefSeq" id="WP_249737327.1">
    <property type="nucleotide sequence ID" value="NZ_JAKNCJ010000002.1"/>
</dbReference>
<comment type="caution">
    <text evidence="1">The sequence shown here is derived from an EMBL/GenBank/DDBJ whole genome shotgun (WGS) entry which is preliminary data.</text>
</comment>
<protein>
    <recommendedName>
        <fullName evidence="3">RNA-binding protein</fullName>
    </recommendedName>
</protein>
<keyword evidence="2" id="KW-1185">Reference proteome</keyword>
<dbReference type="Proteomes" id="UP001203761">
    <property type="component" value="Unassembled WGS sequence"/>
</dbReference>